<comment type="caution">
    <text evidence="1">The sequence shown here is derived from an EMBL/GenBank/DDBJ whole genome shotgun (WGS) entry which is preliminary data.</text>
</comment>
<dbReference type="EMBL" id="BFAD01000003">
    <property type="protein sequence ID" value="GBE81460.1"/>
    <property type="molecule type" value="Genomic_DNA"/>
</dbReference>
<evidence type="ECO:0000313" key="2">
    <source>
        <dbReference type="Proteomes" id="UP000287166"/>
    </source>
</evidence>
<organism evidence="1 2">
    <name type="scientific">Sparassis crispa</name>
    <dbReference type="NCBI Taxonomy" id="139825"/>
    <lineage>
        <taxon>Eukaryota</taxon>
        <taxon>Fungi</taxon>
        <taxon>Dikarya</taxon>
        <taxon>Basidiomycota</taxon>
        <taxon>Agaricomycotina</taxon>
        <taxon>Agaricomycetes</taxon>
        <taxon>Polyporales</taxon>
        <taxon>Sparassidaceae</taxon>
        <taxon>Sparassis</taxon>
    </lineage>
</organism>
<sequence>MGRAAIAVGKEVHRRDQVDELEALHPSRIAPASGDTKVCKAEIPRIRKDMRDFRPQREWMQDMWISRSRDFADASHLMQSMAKLGVDSFDCCAMGEN</sequence>
<dbReference type="InParanoid" id="A0A401GH07"/>
<dbReference type="AlphaFoldDB" id="A0A401GH07"/>
<gene>
    <name evidence="1" type="ORF">SCP_0311890</name>
</gene>
<accession>A0A401GH07</accession>
<dbReference type="RefSeq" id="XP_027612373.1">
    <property type="nucleotide sequence ID" value="XM_027756572.1"/>
</dbReference>
<dbReference type="GeneID" id="38778377"/>
<proteinExistence type="predicted"/>
<protein>
    <submittedName>
        <fullName evidence="1">Uncharacterized protein</fullName>
    </submittedName>
</protein>
<keyword evidence="2" id="KW-1185">Reference proteome</keyword>
<name>A0A401GH07_9APHY</name>
<reference evidence="1 2" key="1">
    <citation type="journal article" date="2018" name="Sci. Rep.">
        <title>Genome sequence of the cauliflower mushroom Sparassis crispa (Hanabiratake) and its association with beneficial usage.</title>
        <authorList>
            <person name="Kiyama R."/>
            <person name="Furutani Y."/>
            <person name="Kawaguchi K."/>
            <person name="Nakanishi T."/>
        </authorList>
    </citation>
    <scope>NUCLEOTIDE SEQUENCE [LARGE SCALE GENOMIC DNA]</scope>
</reference>
<dbReference type="Proteomes" id="UP000287166">
    <property type="component" value="Unassembled WGS sequence"/>
</dbReference>
<evidence type="ECO:0000313" key="1">
    <source>
        <dbReference type="EMBL" id="GBE81460.1"/>
    </source>
</evidence>